<dbReference type="AlphaFoldDB" id="A0A967B2A0"/>
<dbReference type="GO" id="GO:0010181">
    <property type="term" value="F:FMN binding"/>
    <property type="evidence" value="ECO:0007669"/>
    <property type="project" value="InterPro"/>
</dbReference>
<evidence type="ECO:0000313" key="5">
    <source>
        <dbReference type="Proteomes" id="UP000597459"/>
    </source>
</evidence>
<evidence type="ECO:0000256" key="1">
    <source>
        <dbReference type="ARBA" id="ARBA00008898"/>
    </source>
</evidence>
<comment type="caution">
    <text evidence="4">The sequence shown here is derived from an EMBL/GenBank/DDBJ whole genome shotgun (WGS) entry which is preliminary data.</text>
</comment>
<dbReference type="SUPFAM" id="SSF50475">
    <property type="entry name" value="FMN-binding split barrel"/>
    <property type="match status" value="1"/>
</dbReference>
<dbReference type="RefSeq" id="WP_166312543.1">
    <property type="nucleotide sequence ID" value="NZ_WOTH01000001.1"/>
</dbReference>
<dbReference type="EMBL" id="WOTH01000001">
    <property type="protein sequence ID" value="NHO52400.1"/>
    <property type="molecule type" value="Genomic_DNA"/>
</dbReference>
<evidence type="ECO:0000259" key="3">
    <source>
        <dbReference type="SMART" id="SM00903"/>
    </source>
</evidence>
<evidence type="ECO:0000313" key="4">
    <source>
        <dbReference type="EMBL" id="NHO52400.1"/>
    </source>
</evidence>
<dbReference type="InterPro" id="IPR002563">
    <property type="entry name" value="Flavin_Rdtase-like_dom"/>
</dbReference>
<dbReference type="Gene3D" id="2.30.110.10">
    <property type="entry name" value="Electron Transport, Fmn-binding Protein, Chain A"/>
    <property type="match status" value="1"/>
</dbReference>
<dbReference type="Pfam" id="PF01613">
    <property type="entry name" value="Flavin_Reduct"/>
    <property type="match status" value="1"/>
</dbReference>
<protein>
    <submittedName>
        <fullName evidence="4">Flavin reductase</fullName>
    </submittedName>
</protein>
<keyword evidence="5" id="KW-1185">Reference proteome</keyword>
<dbReference type="GO" id="GO:0042602">
    <property type="term" value="F:riboflavin reductase (NADPH) activity"/>
    <property type="evidence" value="ECO:0007669"/>
    <property type="project" value="TreeGrafter"/>
</dbReference>
<name>A0A967B2A0_9PROT</name>
<organism evidence="4 5">
    <name type="scientific">Acetobacter estunensis</name>
    <dbReference type="NCBI Taxonomy" id="104097"/>
    <lineage>
        <taxon>Bacteria</taxon>
        <taxon>Pseudomonadati</taxon>
        <taxon>Pseudomonadota</taxon>
        <taxon>Alphaproteobacteria</taxon>
        <taxon>Acetobacterales</taxon>
        <taxon>Acetobacteraceae</taxon>
        <taxon>Acetobacter</taxon>
    </lineage>
</organism>
<dbReference type="SMART" id="SM00903">
    <property type="entry name" value="Flavin_Reduct"/>
    <property type="match status" value="1"/>
</dbReference>
<comment type="similarity">
    <text evidence="1">Belongs to the non-flavoprotein flavin reductase family.</text>
</comment>
<dbReference type="InterPro" id="IPR050268">
    <property type="entry name" value="NADH-dep_flavin_reductase"/>
</dbReference>
<feature type="domain" description="Flavin reductase like" evidence="3">
    <location>
        <begin position="18"/>
        <end position="162"/>
    </location>
</feature>
<proteinExistence type="inferred from homology"/>
<dbReference type="InterPro" id="IPR012349">
    <property type="entry name" value="Split_barrel_FMN-bd"/>
</dbReference>
<dbReference type="PANTHER" id="PTHR30466">
    <property type="entry name" value="FLAVIN REDUCTASE"/>
    <property type="match status" value="1"/>
</dbReference>
<gene>
    <name evidence="4" type="ORF">GOB87_00255</name>
</gene>
<keyword evidence="2" id="KW-0560">Oxidoreductase</keyword>
<accession>A0A967B2A0</accession>
<sequence length="168" mass="17901">MSGLVATAIDPTHLREVVGAYVSGLTIVTSRLPGGELVGMTCQSFHSLSLNPPLVAFFAGRHSKSYAALRSAGGYVINVLAADQKALALQFARSSGDKWAGVKFHDDAAGLPRLDGAIAHISCSQAAEYPGGDHMIAVGQVRELAHDPAKRPLLFFRSDFHRLYVAEE</sequence>
<dbReference type="Proteomes" id="UP000597459">
    <property type="component" value="Unassembled WGS sequence"/>
</dbReference>
<reference evidence="4" key="1">
    <citation type="submission" date="2019-11" db="EMBL/GenBank/DDBJ databases">
        <title>Description of new Acetobacter species.</title>
        <authorList>
            <person name="Cleenwerck I."/>
            <person name="Sombolestani A.S."/>
        </authorList>
    </citation>
    <scope>NUCLEOTIDE SEQUENCE</scope>
    <source>
        <strain evidence="4">LMG 1626</strain>
    </source>
</reference>
<evidence type="ECO:0000256" key="2">
    <source>
        <dbReference type="ARBA" id="ARBA00023002"/>
    </source>
</evidence>
<dbReference type="PANTHER" id="PTHR30466:SF11">
    <property type="entry name" value="FLAVIN-DEPENDENT MONOOXYGENASE, REDUCTASE SUBUNIT HSAB"/>
    <property type="match status" value="1"/>
</dbReference>